<dbReference type="GO" id="GO:0006146">
    <property type="term" value="P:adenine catabolic process"/>
    <property type="evidence" value="ECO:0007669"/>
    <property type="project" value="InterPro"/>
</dbReference>
<dbReference type="InterPro" id="IPR006679">
    <property type="entry name" value="Adenine_deam"/>
</dbReference>
<feature type="domain" description="Adenine deaminase C-terminal" evidence="8">
    <location>
        <begin position="409"/>
        <end position="576"/>
    </location>
</feature>
<dbReference type="PANTHER" id="PTHR11113">
    <property type="entry name" value="N-ACETYLGLUCOSAMINE-6-PHOSPHATE DEACETYLASE"/>
    <property type="match status" value="1"/>
</dbReference>
<dbReference type="NCBIfam" id="TIGR01178">
    <property type="entry name" value="ade"/>
    <property type="match status" value="1"/>
</dbReference>
<dbReference type="Proteomes" id="UP001285636">
    <property type="component" value="Unassembled WGS sequence"/>
</dbReference>
<dbReference type="Gene3D" id="3.20.20.140">
    <property type="entry name" value="Metal-dependent hydrolases"/>
    <property type="match status" value="1"/>
</dbReference>
<evidence type="ECO:0000256" key="1">
    <source>
        <dbReference type="ARBA" id="ARBA00006773"/>
    </source>
</evidence>
<dbReference type="PANTHER" id="PTHR11113:SF2">
    <property type="entry name" value="ADENINE DEAMINASE"/>
    <property type="match status" value="1"/>
</dbReference>
<evidence type="ECO:0000256" key="4">
    <source>
        <dbReference type="ARBA" id="ARBA00023211"/>
    </source>
</evidence>
<dbReference type="InterPro" id="IPR011059">
    <property type="entry name" value="Metal-dep_hydrolase_composite"/>
</dbReference>
<evidence type="ECO:0000256" key="3">
    <source>
        <dbReference type="ARBA" id="ARBA00022801"/>
    </source>
</evidence>
<dbReference type="SUPFAM" id="SSF51338">
    <property type="entry name" value="Composite domain of metallo-dependent hydrolases"/>
    <property type="match status" value="1"/>
</dbReference>
<evidence type="ECO:0000259" key="8">
    <source>
        <dbReference type="Pfam" id="PF13382"/>
    </source>
</evidence>
<dbReference type="InterPro" id="IPR032466">
    <property type="entry name" value="Metal_Hydrolase"/>
</dbReference>
<dbReference type="RefSeq" id="WP_323467405.1">
    <property type="nucleotide sequence ID" value="NZ_CP144224.1"/>
</dbReference>
<organism evidence="9 10">
    <name type="scientific">Alkalihalophilus pseudofirmus</name>
    <name type="common">Bacillus pseudofirmus</name>
    <dbReference type="NCBI Taxonomy" id="79885"/>
    <lineage>
        <taxon>Bacteria</taxon>
        <taxon>Bacillati</taxon>
        <taxon>Bacillota</taxon>
        <taxon>Bacilli</taxon>
        <taxon>Bacillales</taxon>
        <taxon>Bacillaceae</taxon>
        <taxon>Alkalihalophilus</taxon>
    </lineage>
</organism>
<comment type="similarity">
    <text evidence="1 6">Belongs to the metallo-dependent hydrolases superfamily. Adenine deaminase family.</text>
</comment>
<accession>A0AAJ2NQI6</accession>
<evidence type="ECO:0000313" key="9">
    <source>
        <dbReference type="EMBL" id="MDV2886760.1"/>
    </source>
</evidence>
<evidence type="ECO:0000259" key="7">
    <source>
        <dbReference type="Pfam" id="PF01979"/>
    </source>
</evidence>
<dbReference type="EC" id="3.5.4.2" evidence="2 6"/>
<gene>
    <name evidence="6 9" type="primary">ade</name>
    <name evidence="9" type="ORF">RYX45_16325</name>
</gene>
<keyword evidence="4 6" id="KW-0464">Manganese</keyword>
<evidence type="ECO:0000256" key="5">
    <source>
        <dbReference type="ARBA" id="ARBA00047720"/>
    </source>
</evidence>
<reference evidence="9" key="1">
    <citation type="submission" date="2023-10" db="EMBL/GenBank/DDBJ databases">
        <title>Screening of Alkalihalophilus pseudofirmusBZ-TG-HK211 and Its Alleviation of Salt Stress on Rapeseed Growth.</title>
        <authorList>
            <person name="Zhao B."/>
            <person name="Guo T."/>
        </authorList>
    </citation>
    <scope>NUCLEOTIDE SEQUENCE</scope>
    <source>
        <strain evidence="9">BZ-TG-HK211</strain>
    </source>
</reference>
<dbReference type="InterPro" id="IPR006680">
    <property type="entry name" value="Amidohydro-rel"/>
</dbReference>
<comment type="catalytic activity">
    <reaction evidence="5 6">
        <text>adenine + H2O + H(+) = hypoxanthine + NH4(+)</text>
        <dbReference type="Rhea" id="RHEA:23688"/>
        <dbReference type="ChEBI" id="CHEBI:15377"/>
        <dbReference type="ChEBI" id="CHEBI:15378"/>
        <dbReference type="ChEBI" id="CHEBI:16708"/>
        <dbReference type="ChEBI" id="CHEBI:17368"/>
        <dbReference type="ChEBI" id="CHEBI:28938"/>
        <dbReference type="EC" id="3.5.4.2"/>
    </reaction>
</comment>
<dbReference type="AlphaFoldDB" id="A0AAJ2NQI6"/>
<evidence type="ECO:0000256" key="2">
    <source>
        <dbReference type="ARBA" id="ARBA00012782"/>
    </source>
</evidence>
<name>A0AAJ2NQI6_ALKPS</name>
<dbReference type="GO" id="GO:0000034">
    <property type="term" value="F:adenine deaminase activity"/>
    <property type="evidence" value="ECO:0007669"/>
    <property type="project" value="UniProtKB-UniRule"/>
</dbReference>
<evidence type="ECO:0000256" key="6">
    <source>
        <dbReference type="HAMAP-Rule" id="MF_01518"/>
    </source>
</evidence>
<comment type="caution">
    <text evidence="9">The sequence shown here is derived from an EMBL/GenBank/DDBJ whole genome shotgun (WGS) entry which is preliminary data.</text>
</comment>
<keyword evidence="3 6" id="KW-0378">Hydrolase</keyword>
<protein>
    <recommendedName>
        <fullName evidence="2 6">Adenine deaminase</fullName>
        <shortName evidence="6">Adenase</shortName>
        <shortName evidence="6">Adenine aminase</shortName>
        <ecNumber evidence="2 6">3.5.4.2</ecNumber>
    </recommendedName>
</protein>
<dbReference type="Pfam" id="PF13382">
    <property type="entry name" value="Adenine_deam_C"/>
    <property type="match status" value="1"/>
</dbReference>
<dbReference type="Gene3D" id="2.30.40.10">
    <property type="entry name" value="Urease, subunit C, domain 1"/>
    <property type="match status" value="1"/>
</dbReference>
<dbReference type="Pfam" id="PF01979">
    <property type="entry name" value="Amidohydro_1"/>
    <property type="match status" value="1"/>
</dbReference>
<dbReference type="SUPFAM" id="SSF51556">
    <property type="entry name" value="Metallo-dependent hydrolases"/>
    <property type="match status" value="1"/>
</dbReference>
<dbReference type="HAMAP" id="MF_01518">
    <property type="entry name" value="Adenine_deamin"/>
    <property type="match status" value="1"/>
</dbReference>
<dbReference type="InterPro" id="IPR026912">
    <property type="entry name" value="Adenine_deam_C"/>
</dbReference>
<feature type="domain" description="Amidohydrolase-related" evidence="7">
    <location>
        <begin position="73"/>
        <end position="356"/>
    </location>
</feature>
<proteinExistence type="inferred from homology"/>
<evidence type="ECO:0000313" key="10">
    <source>
        <dbReference type="Proteomes" id="UP001285636"/>
    </source>
</evidence>
<sequence>MSEGVTRLEKEQLQRRIAAASKREKAELVLKNATVMDVFNVTTYKANVAISDGMIVGCGDYEGEIEIDMSGKFISPSFIDGHVHIESAMVPPEEFAKVVLPHGVTTVIADPHEIANVGGLEAVLYMIEASKHLPLEVKIMAPSSVPATPFEHNGASLSAEEVGSLMKEKDAYGLAEVMDYPAVLNGDEEMVTKLLAAHQENRIIDGHAAGLDETALNTYLTAGIRNDHEAVRASEATMRTARGMYVLMREGTAAKDMEALIGTVTPYNARRYVFATDDKHLDELIEEGSIDASVRKAIKLGMDPVQAVQLASLNAAECFGLKDKGAIAPGYQADFLVLNDLEKVEVEAVYVAGEKVVEGNKFVTELRDAAEPPSYLLDSVRMKEWDVASFKLPLASNKAKVIGVKLGSIVTEVLVEEVKVSGGEFIPSVEQNQLKLVVAERHHELGHVGVGIVKGIPLKKGAIATTVSHDSHNIIALGTDDESIATAIKELERIKGGMVVADHQDILASLPLKIGGLMSSEPYKVVNRQIKEIDEALKKLGYEQDKNPFLTLSFLALPVIPALKLTDTGLFDVSQFAHVNIEAE</sequence>
<comment type="cofactor">
    <cofactor evidence="6">
        <name>Mn(2+)</name>
        <dbReference type="ChEBI" id="CHEBI:29035"/>
    </cofactor>
</comment>
<dbReference type="CDD" id="cd01295">
    <property type="entry name" value="AdeC"/>
    <property type="match status" value="1"/>
</dbReference>
<dbReference type="EMBL" id="JAWJAY010000004">
    <property type="protein sequence ID" value="MDV2886760.1"/>
    <property type="molecule type" value="Genomic_DNA"/>
</dbReference>